<name>A0A067TUV2_GALM3</name>
<accession>A0A067TUV2</accession>
<evidence type="ECO:0000256" key="1">
    <source>
        <dbReference type="SAM" id="MobiDB-lite"/>
    </source>
</evidence>
<keyword evidence="3" id="KW-1185">Reference proteome</keyword>
<feature type="compositionally biased region" description="Polar residues" evidence="1">
    <location>
        <begin position="382"/>
        <end position="407"/>
    </location>
</feature>
<dbReference type="HOGENOM" id="CLU_594544_0_0_1"/>
<protein>
    <submittedName>
        <fullName evidence="2">Uncharacterized protein</fullName>
    </submittedName>
</protein>
<gene>
    <name evidence="2" type="ORF">GALMADRAFT_236054</name>
</gene>
<dbReference type="OrthoDB" id="2797886at2759"/>
<feature type="compositionally biased region" description="Basic and acidic residues" evidence="1">
    <location>
        <begin position="106"/>
        <end position="119"/>
    </location>
</feature>
<reference evidence="3" key="1">
    <citation type="journal article" date="2014" name="Proc. Natl. Acad. Sci. U.S.A.">
        <title>Extensive sampling of basidiomycete genomes demonstrates inadequacy of the white-rot/brown-rot paradigm for wood decay fungi.</title>
        <authorList>
            <person name="Riley R."/>
            <person name="Salamov A.A."/>
            <person name="Brown D.W."/>
            <person name="Nagy L.G."/>
            <person name="Floudas D."/>
            <person name="Held B.W."/>
            <person name="Levasseur A."/>
            <person name="Lombard V."/>
            <person name="Morin E."/>
            <person name="Otillar R."/>
            <person name="Lindquist E.A."/>
            <person name="Sun H."/>
            <person name="LaButti K.M."/>
            <person name="Schmutz J."/>
            <person name="Jabbour D."/>
            <person name="Luo H."/>
            <person name="Baker S.E."/>
            <person name="Pisabarro A.G."/>
            <person name="Walton J.D."/>
            <person name="Blanchette R.A."/>
            <person name="Henrissat B."/>
            <person name="Martin F."/>
            <person name="Cullen D."/>
            <person name="Hibbett D.S."/>
            <person name="Grigoriev I.V."/>
        </authorList>
    </citation>
    <scope>NUCLEOTIDE SEQUENCE [LARGE SCALE GENOMIC DNA]</scope>
    <source>
        <strain evidence="3">CBS 339.88</strain>
    </source>
</reference>
<feature type="compositionally biased region" description="Polar residues" evidence="1">
    <location>
        <begin position="52"/>
        <end position="61"/>
    </location>
</feature>
<evidence type="ECO:0000313" key="3">
    <source>
        <dbReference type="Proteomes" id="UP000027222"/>
    </source>
</evidence>
<dbReference type="EMBL" id="KL142368">
    <property type="protein sequence ID" value="KDR83714.1"/>
    <property type="molecule type" value="Genomic_DNA"/>
</dbReference>
<feature type="compositionally biased region" description="Polar residues" evidence="1">
    <location>
        <begin position="320"/>
        <end position="335"/>
    </location>
</feature>
<feature type="compositionally biased region" description="Low complexity" evidence="1">
    <location>
        <begin position="62"/>
        <end position="79"/>
    </location>
</feature>
<proteinExistence type="predicted"/>
<organism evidence="2 3">
    <name type="scientific">Galerina marginata (strain CBS 339.88)</name>
    <dbReference type="NCBI Taxonomy" id="685588"/>
    <lineage>
        <taxon>Eukaryota</taxon>
        <taxon>Fungi</taxon>
        <taxon>Dikarya</taxon>
        <taxon>Basidiomycota</taxon>
        <taxon>Agaricomycotina</taxon>
        <taxon>Agaricomycetes</taxon>
        <taxon>Agaricomycetidae</taxon>
        <taxon>Agaricales</taxon>
        <taxon>Agaricineae</taxon>
        <taxon>Strophariaceae</taxon>
        <taxon>Galerina</taxon>
    </lineage>
</organism>
<feature type="region of interest" description="Disordered" evidence="1">
    <location>
        <begin position="320"/>
        <end position="407"/>
    </location>
</feature>
<feature type="compositionally biased region" description="Basic and acidic residues" evidence="1">
    <location>
        <begin position="152"/>
        <end position="168"/>
    </location>
</feature>
<evidence type="ECO:0000313" key="2">
    <source>
        <dbReference type="EMBL" id="KDR83714.1"/>
    </source>
</evidence>
<sequence>MDADYLPPPPAYSEQEFDQKISRATDISIVTSFPRIDQDGWELYDPAAFDNVSTVPSNPMLNSVKNPSSISSSSNYLDTSPDRHPMTQPGNDKSSLDKLPTIVPLRIEKKSQPKYDRLYNSEAGPSSPLPQPAYDESSYEASSRSPVNLFLDEYHDQRVATHEQERTPNSRSASPLSFEGRSSFASASNIESRPRENWQAAIQQNTHYDPYYHMSQPISPRQSLPVEAPRNQIMLQERPASSYSPRPDSIYTPSGPQVQFNPSVAYGKATQSMPTIQRSPAKINARYDPHSFYNSAVSAQMDPTAVRSFQGEVYAAPSYNQSPHLRPVQQPQLYNNDFPPRNLQQFASNTPRQSLWQAPSSRPITNYPIPNTPRHAAADINRFSQYSSDPTRDSMYSTNQNEWYPSR</sequence>
<dbReference type="AlphaFoldDB" id="A0A067TUV2"/>
<dbReference type="Proteomes" id="UP000027222">
    <property type="component" value="Unassembled WGS sequence"/>
</dbReference>
<feature type="region of interest" description="Disordered" evidence="1">
    <location>
        <begin position="52"/>
        <end position="230"/>
    </location>
</feature>
<feature type="compositionally biased region" description="Polar residues" evidence="1">
    <location>
        <begin position="342"/>
        <end position="364"/>
    </location>
</feature>